<protein>
    <submittedName>
        <fullName evidence="2">Uncharacterized protein</fullName>
    </submittedName>
</protein>
<keyword evidence="3" id="KW-1185">Reference proteome</keyword>
<feature type="chain" id="PRO_5015715306" evidence="1">
    <location>
        <begin position="21"/>
        <end position="154"/>
    </location>
</feature>
<feature type="signal peptide" evidence="1">
    <location>
        <begin position="1"/>
        <end position="20"/>
    </location>
</feature>
<dbReference type="EMBL" id="PQNY01000036">
    <property type="protein sequence ID" value="POS00650.1"/>
    <property type="molecule type" value="Genomic_DNA"/>
</dbReference>
<evidence type="ECO:0000256" key="1">
    <source>
        <dbReference type="SAM" id="SignalP"/>
    </source>
</evidence>
<organism evidence="2 3">
    <name type="scientific">Flavobacterium croceum DSM 17960</name>
    <dbReference type="NCBI Taxonomy" id="1121886"/>
    <lineage>
        <taxon>Bacteria</taxon>
        <taxon>Pseudomonadati</taxon>
        <taxon>Bacteroidota</taxon>
        <taxon>Flavobacteriia</taxon>
        <taxon>Flavobacteriales</taxon>
        <taxon>Flavobacteriaceae</taxon>
        <taxon>Flavobacterium</taxon>
    </lineage>
</organism>
<evidence type="ECO:0000313" key="3">
    <source>
        <dbReference type="Proteomes" id="UP000237056"/>
    </source>
</evidence>
<proteinExistence type="predicted"/>
<reference evidence="2 3" key="1">
    <citation type="submission" date="2018-01" db="EMBL/GenBank/DDBJ databases">
        <title>Genomic Encyclopedia of Type Strains, Phase I: the one thousand microbial genomes (KMG-I) project.</title>
        <authorList>
            <person name="Goeker M."/>
        </authorList>
    </citation>
    <scope>NUCLEOTIDE SEQUENCE [LARGE SCALE GENOMIC DNA]</scope>
    <source>
        <strain evidence="2 3">DSM 17960</strain>
    </source>
</reference>
<evidence type="ECO:0000313" key="2">
    <source>
        <dbReference type="EMBL" id="POS00650.1"/>
    </source>
</evidence>
<dbReference type="PROSITE" id="PS51257">
    <property type="entry name" value="PROKAR_LIPOPROTEIN"/>
    <property type="match status" value="1"/>
</dbReference>
<gene>
    <name evidence="2" type="ORF">Q361_1365</name>
</gene>
<dbReference type="AlphaFoldDB" id="A0A2S4N4R7"/>
<keyword evidence="1" id="KW-0732">Signal</keyword>
<accession>A0A2S4N4R7</accession>
<sequence length="154" mass="17730">MCILKNILILLTLFSCSSTTKDTFNSIELVSSKGEKIYINSLNWGVTDDNQITVISTNKERVKERTDTIDVVKGLEPFFYSFKNDSLKLFFSNEATYKLKEDFKTINVSYIVLSAEKYNKIRPKAYNNDGYFSIPRREKIIYPSDMPKAPPAQN</sequence>
<name>A0A2S4N4R7_9FLAO</name>
<dbReference type="Proteomes" id="UP000237056">
    <property type="component" value="Unassembled WGS sequence"/>
</dbReference>
<comment type="caution">
    <text evidence="2">The sequence shown here is derived from an EMBL/GenBank/DDBJ whole genome shotgun (WGS) entry which is preliminary data.</text>
</comment>